<dbReference type="SUPFAM" id="SSF52317">
    <property type="entry name" value="Class I glutamine amidotransferase-like"/>
    <property type="match status" value="1"/>
</dbReference>
<dbReference type="Pfam" id="PF01965">
    <property type="entry name" value="DJ-1_PfpI"/>
    <property type="match status" value="1"/>
</dbReference>
<keyword evidence="3" id="KW-1185">Reference proteome</keyword>
<dbReference type="InterPro" id="IPR029062">
    <property type="entry name" value="Class_I_gatase-like"/>
</dbReference>
<dbReference type="STRING" id="670154.SAMN04488002_2163"/>
<evidence type="ECO:0000313" key="3">
    <source>
        <dbReference type="Proteomes" id="UP000199658"/>
    </source>
</evidence>
<dbReference type="PANTHER" id="PTHR43130:SF15">
    <property type="entry name" value="THIJ_PFPI FAMILY PROTEIN (AFU_ORTHOLOGUE AFUA_5G14240)"/>
    <property type="match status" value="1"/>
</dbReference>
<dbReference type="InterPro" id="IPR002818">
    <property type="entry name" value="DJ-1/PfpI"/>
</dbReference>
<dbReference type="OrthoDB" id="186587at2"/>
<sequence length="207" mass="22577">MQGSQTRSIGALVFDGFETLDLFGPVQMLGSVRDTFHISMVAQTSGHVTSRHGQQIKVDHRFQDERPYDLILVPGGPGTWDQIQNAGLLNWLTRASSRAEAVMSVCTGAAFLANAGLLENRSATTNKLNFDWVTQFGETVDWKGRARWVQDGTFFTSSGVTAGMDMSLAVVEHLLGTNAAEEAATHSEYVRQTDPANDPFAVHFGVE</sequence>
<dbReference type="PANTHER" id="PTHR43130">
    <property type="entry name" value="ARAC-FAMILY TRANSCRIPTIONAL REGULATOR"/>
    <property type="match status" value="1"/>
</dbReference>
<evidence type="ECO:0000313" key="2">
    <source>
        <dbReference type="EMBL" id="SFR47271.1"/>
    </source>
</evidence>
<protein>
    <submittedName>
        <fullName evidence="2">DJ-1/PfpI family protein</fullName>
    </submittedName>
</protein>
<evidence type="ECO:0000259" key="1">
    <source>
        <dbReference type="Pfam" id="PF01965"/>
    </source>
</evidence>
<dbReference type="EMBL" id="FOYO01000001">
    <property type="protein sequence ID" value="SFR47271.1"/>
    <property type="molecule type" value="Genomic_DNA"/>
</dbReference>
<accession>A0A1I6GYY0</accession>
<dbReference type="Proteomes" id="UP000199658">
    <property type="component" value="Unassembled WGS sequence"/>
</dbReference>
<dbReference type="InterPro" id="IPR052158">
    <property type="entry name" value="INH-QAR"/>
</dbReference>
<proteinExistence type="predicted"/>
<gene>
    <name evidence="2" type="ORF">SAMN04488002_2163</name>
</gene>
<feature type="domain" description="DJ-1/PfpI" evidence="1">
    <location>
        <begin position="10"/>
        <end position="172"/>
    </location>
</feature>
<dbReference type="Gene3D" id="3.40.50.880">
    <property type="match status" value="1"/>
</dbReference>
<reference evidence="3" key="1">
    <citation type="submission" date="2016-10" db="EMBL/GenBank/DDBJ databases">
        <authorList>
            <person name="Varghese N."/>
            <person name="Submissions S."/>
        </authorList>
    </citation>
    <scope>NUCLEOTIDE SEQUENCE [LARGE SCALE GENOMIC DNA]</scope>
    <source>
        <strain evidence="3">DSM 26921</strain>
    </source>
</reference>
<organism evidence="2 3">
    <name type="scientific">Litoreibacter janthinus</name>
    <dbReference type="NCBI Taxonomy" id="670154"/>
    <lineage>
        <taxon>Bacteria</taxon>
        <taxon>Pseudomonadati</taxon>
        <taxon>Pseudomonadota</taxon>
        <taxon>Alphaproteobacteria</taxon>
        <taxon>Rhodobacterales</taxon>
        <taxon>Roseobacteraceae</taxon>
        <taxon>Litoreibacter</taxon>
    </lineage>
</organism>
<name>A0A1I6GYY0_9RHOB</name>
<dbReference type="CDD" id="cd03139">
    <property type="entry name" value="GATase1_PfpI_2"/>
    <property type="match status" value="1"/>
</dbReference>
<dbReference type="AlphaFoldDB" id="A0A1I6GYY0"/>